<comment type="pathway">
    <text evidence="1">Protein modification; protein ubiquitination.</text>
</comment>
<dbReference type="Gene3D" id="1.25.40.420">
    <property type="match status" value="1"/>
</dbReference>
<dbReference type="Pfam" id="PF02135">
    <property type="entry name" value="zf-TAZ"/>
    <property type="match status" value="1"/>
</dbReference>
<dbReference type="SUPFAM" id="SSF57933">
    <property type="entry name" value="TAZ domain"/>
    <property type="match status" value="1"/>
</dbReference>
<dbReference type="GO" id="GO:0009725">
    <property type="term" value="P:response to hormone"/>
    <property type="evidence" value="ECO:0007669"/>
    <property type="project" value="UniProtKB-ARBA"/>
</dbReference>
<name>A0A427A704_ENSVE</name>
<keyword evidence="3" id="KW-0863">Zinc-finger</keyword>
<dbReference type="GO" id="GO:0008270">
    <property type="term" value="F:zinc ion binding"/>
    <property type="evidence" value="ECO:0007669"/>
    <property type="project" value="UniProtKB-KW"/>
</dbReference>
<dbReference type="InterPro" id="IPR000210">
    <property type="entry name" value="BTB/POZ_dom"/>
</dbReference>
<evidence type="ECO:0000313" key="9">
    <source>
        <dbReference type="Proteomes" id="UP000287651"/>
    </source>
</evidence>
<proteinExistence type="predicted"/>
<feature type="compositionally biased region" description="Basic and acidic residues" evidence="6">
    <location>
        <begin position="1"/>
        <end position="14"/>
    </location>
</feature>
<dbReference type="Gene3D" id="3.30.710.10">
    <property type="entry name" value="Potassium Channel Kv1.1, Chain A"/>
    <property type="match status" value="1"/>
</dbReference>
<dbReference type="PANTHER" id="PTHR46287:SF4">
    <property type="entry name" value="BTB_POZ AND TAZ DOMAIN-CONTAINING PROTEIN 2"/>
    <property type="match status" value="1"/>
</dbReference>
<feature type="region of interest" description="Disordered" evidence="6">
    <location>
        <begin position="1"/>
        <end position="34"/>
    </location>
</feature>
<sequence length="403" mass="46082">MMKELDHAIGEDGRPGGSIREMGNSRTDPSGGDDADVQILTTRKRRIPAHSKVLAAASPVLESMLDRPQKRGGEGRVIPILGVPHDAVCAFVRLLYSVRTPQFNLCRCWICRDKIHHYRMCVTTAVEGEEAPEVGEHGVHLLVLSHVYQVGWLKRACERALASRLTAEGVVDVLVLARRCDAPWLHLRCMRFIARDYAAVERTEAWRFLQDNDPWLELDILQSLQDAHLKRRRRKREVEKVYTELSEAMECLQHICAEGCTEIGPSGRGPPPRDPTHCPNPATCRGLQQLIHHFAACDRKKKPPPQKQQQQQQGCPRCKRLWQLLRLHSAICVHPDPCKVPLCSQFKQKMEQTKRKEEEEEAEKWKLLVKKVASARVVSYLVKRKRQEGIQSQEAWLQQKLID</sequence>
<dbReference type="GO" id="GO:0009751">
    <property type="term" value="P:response to salicylic acid"/>
    <property type="evidence" value="ECO:0007669"/>
    <property type="project" value="UniProtKB-ARBA"/>
</dbReference>
<dbReference type="SMART" id="SM00225">
    <property type="entry name" value="BTB"/>
    <property type="match status" value="1"/>
</dbReference>
<evidence type="ECO:0000313" key="8">
    <source>
        <dbReference type="EMBL" id="RRT71983.1"/>
    </source>
</evidence>
<evidence type="ECO:0000256" key="3">
    <source>
        <dbReference type="ARBA" id="ARBA00022771"/>
    </source>
</evidence>
<protein>
    <recommendedName>
        <fullName evidence="7">BTB domain-containing protein</fullName>
    </recommendedName>
</protein>
<dbReference type="PANTHER" id="PTHR46287">
    <property type="entry name" value="BTB/POZ AND TAZ DOMAIN-CONTAINING PROTEIN 3-RELATED"/>
    <property type="match status" value="1"/>
</dbReference>
<organism evidence="8 9">
    <name type="scientific">Ensete ventricosum</name>
    <name type="common">Abyssinian banana</name>
    <name type="synonym">Musa ensete</name>
    <dbReference type="NCBI Taxonomy" id="4639"/>
    <lineage>
        <taxon>Eukaryota</taxon>
        <taxon>Viridiplantae</taxon>
        <taxon>Streptophyta</taxon>
        <taxon>Embryophyta</taxon>
        <taxon>Tracheophyta</taxon>
        <taxon>Spermatophyta</taxon>
        <taxon>Magnoliopsida</taxon>
        <taxon>Liliopsida</taxon>
        <taxon>Zingiberales</taxon>
        <taxon>Musaceae</taxon>
        <taxon>Ensete</taxon>
    </lineage>
</organism>
<feature type="domain" description="BTB" evidence="7">
    <location>
        <begin position="35"/>
        <end position="97"/>
    </location>
</feature>
<keyword evidence="5" id="KW-0862">Zinc</keyword>
<dbReference type="PROSITE" id="PS50097">
    <property type="entry name" value="BTB"/>
    <property type="match status" value="1"/>
</dbReference>
<dbReference type="Gene3D" id="1.20.1020.10">
    <property type="entry name" value="TAZ domain"/>
    <property type="match status" value="1"/>
</dbReference>
<dbReference type="FunFam" id="1.25.40.420:FF:000012">
    <property type="entry name" value="BTB/POZ and TAZ domain-containing protein 2"/>
    <property type="match status" value="1"/>
</dbReference>
<dbReference type="Pfam" id="PF00651">
    <property type="entry name" value="BTB"/>
    <property type="match status" value="1"/>
</dbReference>
<dbReference type="InterPro" id="IPR044513">
    <property type="entry name" value="BT1/2/3/4/5"/>
</dbReference>
<dbReference type="GO" id="GO:0005634">
    <property type="term" value="C:nucleus"/>
    <property type="evidence" value="ECO:0007669"/>
    <property type="project" value="TreeGrafter"/>
</dbReference>
<dbReference type="GO" id="GO:0005516">
    <property type="term" value="F:calmodulin binding"/>
    <property type="evidence" value="ECO:0007669"/>
    <property type="project" value="UniProtKB-ARBA"/>
</dbReference>
<dbReference type="AlphaFoldDB" id="A0A427A704"/>
<dbReference type="EMBL" id="AMZH03003548">
    <property type="protein sequence ID" value="RRT71983.1"/>
    <property type="molecule type" value="Genomic_DNA"/>
</dbReference>
<dbReference type="InterPro" id="IPR035898">
    <property type="entry name" value="TAZ_dom_sf"/>
</dbReference>
<dbReference type="GO" id="GO:0042542">
    <property type="term" value="P:response to hydrogen peroxide"/>
    <property type="evidence" value="ECO:0007669"/>
    <property type="project" value="UniProtKB-ARBA"/>
</dbReference>
<dbReference type="Proteomes" id="UP000287651">
    <property type="component" value="Unassembled WGS sequence"/>
</dbReference>
<evidence type="ECO:0000259" key="7">
    <source>
        <dbReference type="PROSITE" id="PS50097"/>
    </source>
</evidence>
<evidence type="ECO:0000256" key="4">
    <source>
        <dbReference type="ARBA" id="ARBA00022786"/>
    </source>
</evidence>
<dbReference type="SMART" id="SM00551">
    <property type="entry name" value="ZnF_TAZ"/>
    <property type="match status" value="1"/>
</dbReference>
<dbReference type="InterPro" id="IPR000197">
    <property type="entry name" value="Znf_TAZ"/>
</dbReference>
<evidence type="ECO:0000256" key="6">
    <source>
        <dbReference type="SAM" id="MobiDB-lite"/>
    </source>
</evidence>
<accession>A0A427A704</accession>
<reference evidence="8 9" key="1">
    <citation type="journal article" date="2014" name="Agronomy (Basel)">
        <title>A Draft Genome Sequence for Ensete ventricosum, the Drought-Tolerant Tree Against Hunger.</title>
        <authorList>
            <person name="Harrison J."/>
            <person name="Moore K.A."/>
            <person name="Paszkiewicz K."/>
            <person name="Jones T."/>
            <person name="Grant M."/>
            <person name="Ambacheew D."/>
            <person name="Muzemil S."/>
            <person name="Studholme D.J."/>
        </authorList>
    </citation>
    <scope>NUCLEOTIDE SEQUENCE [LARGE SCALE GENOMIC DNA]</scope>
</reference>
<keyword evidence="4" id="KW-0833">Ubl conjugation pathway</keyword>
<dbReference type="SUPFAM" id="SSF54695">
    <property type="entry name" value="POZ domain"/>
    <property type="match status" value="1"/>
</dbReference>
<keyword evidence="2" id="KW-0479">Metal-binding</keyword>
<evidence type="ECO:0000256" key="1">
    <source>
        <dbReference type="ARBA" id="ARBA00004906"/>
    </source>
</evidence>
<gene>
    <name evidence="8" type="ORF">B296_00034955</name>
</gene>
<dbReference type="GO" id="GO:0006355">
    <property type="term" value="P:regulation of DNA-templated transcription"/>
    <property type="evidence" value="ECO:0007669"/>
    <property type="project" value="UniProtKB-ARBA"/>
</dbReference>
<evidence type="ECO:0000256" key="5">
    <source>
        <dbReference type="ARBA" id="ARBA00022833"/>
    </source>
</evidence>
<dbReference type="InterPro" id="IPR011333">
    <property type="entry name" value="SKP1/BTB/POZ_sf"/>
</dbReference>
<evidence type="ECO:0000256" key="2">
    <source>
        <dbReference type="ARBA" id="ARBA00022723"/>
    </source>
</evidence>
<comment type="caution">
    <text evidence="8">The sequence shown here is derived from an EMBL/GenBank/DDBJ whole genome shotgun (WGS) entry which is preliminary data.</text>
</comment>
<dbReference type="FunFam" id="1.20.1020.10:FF:000004">
    <property type="entry name" value="BTB/POZ and TAZ domain-containing protein 2"/>
    <property type="match status" value="1"/>
</dbReference>